<dbReference type="Gene3D" id="3.40.50.300">
    <property type="entry name" value="P-loop containing nucleotide triphosphate hydrolases"/>
    <property type="match status" value="1"/>
</dbReference>
<proteinExistence type="predicted"/>
<dbReference type="GO" id="GO:0000724">
    <property type="term" value="P:double-strand break repair via homologous recombination"/>
    <property type="evidence" value="ECO:0007669"/>
    <property type="project" value="TreeGrafter"/>
</dbReference>
<evidence type="ECO:0000313" key="4">
    <source>
        <dbReference type="EMBL" id="VDM61290.1"/>
    </source>
</evidence>
<gene>
    <name evidence="4" type="ORF">ACOC_LOCUS9705</name>
</gene>
<dbReference type="EMBL" id="UYYA01004339">
    <property type="protein sequence ID" value="VDM61290.1"/>
    <property type="molecule type" value="Genomic_DNA"/>
</dbReference>
<dbReference type="GO" id="GO:0042148">
    <property type="term" value="P:DNA strand invasion"/>
    <property type="evidence" value="ECO:0007669"/>
    <property type="project" value="TreeGrafter"/>
</dbReference>
<dbReference type="STRING" id="334426.A0A0R3PUT3"/>
<reference evidence="4 5" key="2">
    <citation type="submission" date="2018-11" db="EMBL/GenBank/DDBJ databases">
        <authorList>
            <consortium name="Pathogen Informatics"/>
        </authorList>
    </citation>
    <scope>NUCLEOTIDE SEQUENCE [LARGE SCALE GENOMIC DNA]</scope>
    <source>
        <strain evidence="4 5">Costa Rica</strain>
    </source>
</reference>
<organism evidence="6">
    <name type="scientific">Angiostrongylus costaricensis</name>
    <name type="common">Nematode worm</name>
    <dbReference type="NCBI Taxonomy" id="334426"/>
    <lineage>
        <taxon>Eukaryota</taxon>
        <taxon>Metazoa</taxon>
        <taxon>Ecdysozoa</taxon>
        <taxon>Nematoda</taxon>
        <taxon>Chromadorea</taxon>
        <taxon>Rhabditida</taxon>
        <taxon>Rhabditina</taxon>
        <taxon>Rhabditomorpha</taxon>
        <taxon>Strongyloidea</taxon>
        <taxon>Metastrongylidae</taxon>
        <taxon>Angiostrongylus</taxon>
    </lineage>
</organism>
<reference evidence="6" key="1">
    <citation type="submission" date="2017-02" db="UniProtKB">
        <authorList>
            <consortium name="WormBaseParasite"/>
        </authorList>
    </citation>
    <scope>IDENTIFICATION</scope>
</reference>
<evidence type="ECO:0000256" key="2">
    <source>
        <dbReference type="ARBA" id="ARBA00023242"/>
    </source>
</evidence>
<accession>A0A0R3PUT3</accession>
<feature type="domain" description="Rad51-like C-terminal" evidence="3">
    <location>
        <begin position="17"/>
        <end position="84"/>
    </location>
</feature>
<protein>
    <submittedName>
        <fullName evidence="6">Rad51 domain-containing protein</fullName>
    </submittedName>
</protein>
<keyword evidence="5" id="KW-1185">Reference proteome</keyword>
<dbReference type="InterPro" id="IPR051988">
    <property type="entry name" value="HRR_RAD51_Paralog"/>
</dbReference>
<evidence type="ECO:0000313" key="6">
    <source>
        <dbReference type="WBParaSite" id="ACOC_0000970401-mRNA-1"/>
    </source>
</evidence>
<dbReference type="InterPro" id="IPR027417">
    <property type="entry name" value="P-loop_NTPase"/>
</dbReference>
<dbReference type="GO" id="GO:0003697">
    <property type="term" value="F:single-stranded DNA binding"/>
    <property type="evidence" value="ECO:0007669"/>
    <property type="project" value="TreeGrafter"/>
</dbReference>
<comment type="subcellular location">
    <subcellularLocation>
        <location evidence="1">Nucleus</location>
    </subcellularLocation>
</comment>
<name>A0A0R3PUT3_ANGCS</name>
<dbReference type="WBParaSite" id="ACOC_0000970401-mRNA-1">
    <property type="protein sequence ID" value="ACOC_0000970401-mRNA-1"/>
    <property type="gene ID" value="ACOC_0000970401"/>
</dbReference>
<dbReference type="GO" id="GO:0000400">
    <property type="term" value="F:four-way junction DNA binding"/>
    <property type="evidence" value="ECO:0007669"/>
    <property type="project" value="TreeGrafter"/>
</dbReference>
<sequence length="111" mass="12226">MNETAVDALVALGFPLALRTGLDGVDDVLQNDLRYGDVSEISGNNCAGKTQLCYALVANMLLSTEFGIVWIDSNGSFRSFRLMEYIHGRKEATDKDTVGFVTFYVVRQIPV</sequence>
<dbReference type="Proteomes" id="UP000267027">
    <property type="component" value="Unassembled WGS sequence"/>
</dbReference>
<evidence type="ECO:0000256" key="1">
    <source>
        <dbReference type="ARBA" id="ARBA00004123"/>
    </source>
</evidence>
<dbReference type="GO" id="GO:0033063">
    <property type="term" value="C:Rad51B-Rad51C-Rad51D-XRCC2 complex"/>
    <property type="evidence" value="ECO:0007669"/>
    <property type="project" value="TreeGrafter"/>
</dbReference>
<dbReference type="AlphaFoldDB" id="A0A0R3PUT3"/>
<dbReference type="GO" id="GO:0007131">
    <property type="term" value="P:reciprocal meiotic recombination"/>
    <property type="evidence" value="ECO:0007669"/>
    <property type="project" value="TreeGrafter"/>
</dbReference>
<dbReference type="PANTHER" id="PTHR46457:SF1">
    <property type="entry name" value="DNA REPAIR PROTEIN RAD51 HOMOLOG 4"/>
    <property type="match status" value="1"/>
</dbReference>
<evidence type="ECO:0000259" key="3">
    <source>
        <dbReference type="Pfam" id="PF08423"/>
    </source>
</evidence>
<dbReference type="GO" id="GO:0005657">
    <property type="term" value="C:replication fork"/>
    <property type="evidence" value="ECO:0007669"/>
    <property type="project" value="TreeGrafter"/>
</dbReference>
<dbReference type="PANTHER" id="PTHR46457">
    <property type="entry name" value="DNA REPAIR PROTEIN RAD51 HOMOLOG 4"/>
    <property type="match status" value="1"/>
</dbReference>
<dbReference type="OrthoDB" id="336321at2759"/>
<dbReference type="GO" id="GO:0008094">
    <property type="term" value="F:ATP-dependent activity, acting on DNA"/>
    <property type="evidence" value="ECO:0007669"/>
    <property type="project" value="TreeGrafter"/>
</dbReference>
<keyword evidence="2" id="KW-0539">Nucleus</keyword>
<dbReference type="SUPFAM" id="SSF52540">
    <property type="entry name" value="P-loop containing nucleoside triphosphate hydrolases"/>
    <property type="match status" value="1"/>
</dbReference>
<dbReference type="GO" id="GO:0000723">
    <property type="term" value="P:telomere maintenance"/>
    <property type="evidence" value="ECO:0007669"/>
    <property type="project" value="TreeGrafter"/>
</dbReference>
<evidence type="ECO:0000313" key="5">
    <source>
        <dbReference type="Proteomes" id="UP000267027"/>
    </source>
</evidence>
<dbReference type="Pfam" id="PF08423">
    <property type="entry name" value="Rad51"/>
    <property type="match status" value="1"/>
</dbReference>
<dbReference type="InterPro" id="IPR013632">
    <property type="entry name" value="Rad51_C"/>
</dbReference>
<dbReference type="GO" id="GO:0005815">
    <property type="term" value="C:microtubule organizing center"/>
    <property type="evidence" value="ECO:0007669"/>
    <property type="project" value="TreeGrafter"/>
</dbReference>